<keyword evidence="2" id="KW-0805">Transcription regulation</keyword>
<dbReference type="InterPro" id="IPR003657">
    <property type="entry name" value="WRKY_dom"/>
</dbReference>
<evidence type="ECO:0000256" key="1">
    <source>
        <dbReference type="ARBA" id="ARBA00004123"/>
    </source>
</evidence>
<name>A0A8J6AZG8_9EUKA</name>
<feature type="compositionally biased region" description="Polar residues" evidence="6">
    <location>
        <begin position="63"/>
        <end position="72"/>
    </location>
</feature>
<dbReference type="EMBL" id="JAHDYR010000007">
    <property type="protein sequence ID" value="KAG9396080.1"/>
    <property type="molecule type" value="Genomic_DNA"/>
</dbReference>
<evidence type="ECO:0000256" key="2">
    <source>
        <dbReference type="ARBA" id="ARBA00023015"/>
    </source>
</evidence>
<evidence type="ECO:0000256" key="5">
    <source>
        <dbReference type="ARBA" id="ARBA00023242"/>
    </source>
</evidence>
<keyword evidence="9" id="KW-1185">Reference proteome</keyword>
<evidence type="ECO:0000313" key="9">
    <source>
        <dbReference type="Proteomes" id="UP000717585"/>
    </source>
</evidence>
<proteinExistence type="predicted"/>
<dbReference type="PANTHER" id="PTHR31221">
    <property type="entry name" value="WRKY TRANSCRIPTION FACTOR PROTEIN 1-RELATED"/>
    <property type="match status" value="1"/>
</dbReference>
<dbReference type="SMART" id="SM00774">
    <property type="entry name" value="WRKY"/>
    <property type="match status" value="2"/>
</dbReference>
<dbReference type="SUPFAM" id="SSF118290">
    <property type="entry name" value="WRKY DNA-binding domain"/>
    <property type="match status" value="2"/>
</dbReference>
<dbReference type="GO" id="GO:0043565">
    <property type="term" value="F:sequence-specific DNA binding"/>
    <property type="evidence" value="ECO:0007669"/>
    <property type="project" value="InterPro"/>
</dbReference>
<feature type="region of interest" description="Disordered" evidence="6">
    <location>
        <begin position="58"/>
        <end position="89"/>
    </location>
</feature>
<dbReference type="PANTHER" id="PTHR31221:SF193">
    <property type="entry name" value="WRKY TRANSCRIPTION FACTOR PROTEIN 1-RELATED"/>
    <property type="match status" value="1"/>
</dbReference>
<keyword evidence="4" id="KW-0804">Transcription</keyword>
<keyword evidence="5" id="KW-0539">Nucleus</keyword>
<gene>
    <name evidence="8" type="ORF">J8273_2432</name>
</gene>
<dbReference type="AlphaFoldDB" id="A0A8J6AZG8"/>
<sequence length="387" mass="41922">MNIPISPQMTSQHVVLSSTFSTMPSGFYPGLSSSSASSSVHHTIPGFEYHNAVVNKPQHTRTRQVSNISAELSSEEFDDASNSKAKGKRGPYYSAEVLADGYHYRKYGQKFSRSSPYPTCYYKCAHPGCPVKRQISRSTDGKIVNTYRGTHSHVPPQVRRVEVTTQEEFLAVVREESKFLGEWDGPELSEDAQATDQSRKLVVVAKGPIEPTEDGLGGWKKYGSKVVKSSTVQKSYYRCAHTGCPAKRLIQRPVESDTNETTVTYQGSHNHVISTKAVEHKTATVKNAAPIVPSAMEAPAVKDEPRMSSLLPGSSPSVPSIQLAGPPGIVVPSGQGMSSALLYSTNLGGIWDTAPTHAEQPEMLGLQLSTLPLIPSISQINTAGMSF</sequence>
<evidence type="ECO:0000259" key="7">
    <source>
        <dbReference type="PROSITE" id="PS50811"/>
    </source>
</evidence>
<dbReference type="Gene3D" id="2.20.25.80">
    <property type="entry name" value="WRKY domain"/>
    <property type="match status" value="2"/>
</dbReference>
<keyword evidence="3" id="KW-0238">DNA-binding</keyword>
<organism evidence="8 9">
    <name type="scientific">Carpediemonas membranifera</name>
    <dbReference type="NCBI Taxonomy" id="201153"/>
    <lineage>
        <taxon>Eukaryota</taxon>
        <taxon>Metamonada</taxon>
        <taxon>Carpediemonas-like organisms</taxon>
        <taxon>Carpediemonas</taxon>
    </lineage>
</organism>
<comment type="subcellular location">
    <subcellularLocation>
        <location evidence="1">Nucleus</location>
    </subcellularLocation>
</comment>
<dbReference type="GO" id="GO:0003700">
    <property type="term" value="F:DNA-binding transcription factor activity"/>
    <property type="evidence" value="ECO:0007669"/>
    <property type="project" value="InterPro"/>
</dbReference>
<dbReference type="Proteomes" id="UP000717585">
    <property type="component" value="Unassembled WGS sequence"/>
</dbReference>
<comment type="caution">
    <text evidence="8">The sequence shown here is derived from an EMBL/GenBank/DDBJ whole genome shotgun (WGS) entry which is preliminary data.</text>
</comment>
<feature type="domain" description="WRKY" evidence="7">
    <location>
        <begin position="93"/>
        <end position="156"/>
    </location>
</feature>
<feature type="domain" description="WRKY" evidence="7">
    <location>
        <begin position="219"/>
        <end position="274"/>
    </location>
</feature>
<dbReference type="InterPro" id="IPR036576">
    <property type="entry name" value="WRKY_dom_sf"/>
</dbReference>
<evidence type="ECO:0000313" key="8">
    <source>
        <dbReference type="EMBL" id="KAG9396080.1"/>
    </source>
</evidence>
<protein>
    <submittedName>
        <fullName evidence="8">WRKY DNA -binding domain</fullName>
    </submittedName>
</protein>
<evidence type="ECO:0000256" key="4">
    <source>
        <dbReference type="ARBA" id="ARBA00023163"/>
    </source>
</evidence>
<reference evidence="8" key="1">
    <citation type="submission" date="2021-05" db="EMBL/GenBank/DDBJ databases">
        <title>A free-living protist that lacks canonical eukaryotic 1 DNA replication and segregation systems.</title>
        <authorList>
            <person name="Salas-Leiva D.E."/>
            <person name="Tromer E.C."/>
            <person name="Curtis B.A."/>
            <person name="Jerlstrom-Hultqvist J."/>
            <person name="Kolisko M."/>
            <person name="Yi Z."/>
            <person name="Salas-Leiva J.S."/>
            <person name="Gallot-Lavallee L."/>
            <person name="Kops G.J.P.L."/>
            <person name="Archibald J.M."/>
            <person name="Simpson A.G.B."/>
            <person name="Roger A.J."/>
        </authorList>
    </citation>
    <scope>NUCLEOTIDE SEQUENCE</scope>
    <source>
        <strain evidence="8">BICM</strain>
    </source>
</reference>
<dbReference type="GO" id="GO:0005634">
    <property type="term" value="C:nucleus"/>
    <property type="evidence" value="ECO:0007669"/>
    <property type="project" value="UniProtKB-SubCell"/>
</dbReference>
<dbReference type="InterPro" id="IPR044810">
    <property type="entry name" value="WRKY_plant"/>
</dbReference>
<dbReference type="Pfam" id="PF03106">
    <property type="entry name" value="WRKY"/>
    <property type="match status" value="2"/>
</dbReference>
<dbReference type="OrthoDB" id="1915472at2759"/>
<evidence type="ECO:0000256" key="3">
    <source>
        <dbReference type="ARBA" id="ARBA00023125"/>
    </source>
</evidence>
<accession>A0A8J6AZG8</accession>
<dbReference type="PROSITE" id="PS50811">
    <property type="entry name" value="WRKY"/>
    <property type="match status" value="2"/>
</dbReference>
<evidence type="ECO:0000256" key="6">
    <source>
        <dbReference type="SAM" id="MobiDB-lite"/>
    </source>
</evidence>